<dbReference type="EMBL" id="JANIAN010000037">
    <property type="protein sequence ID" value="MDD2108983.1"/>
    <property type="molecule type" value="Genomic_DNA"/>
</dbReference>
<sequence>MDTKNMRAQFEERYPVPEGVAWNPDSQRYVLTHLKICTVSQYEQHVERWVCWRASREAVVVQMPNRASEAYHEEFDDVEGGSFNEAAYIRDVRKAIEAQGLKVAP</sequence>
<dbReference type="AlphaFoldDB" id="A0A9X4HWW1"/>
<name>A0A9X4HWW1_9PSED</name>
<protein>
    <submittedName>
        <fullName evidence="1">Uncharacterized protein</fullName>
    </submittedName>
</protein>
<evidence type="ECO:0000313" key="2">
    <source>
        <dbReference type="Proteomes" id="UP001150678"/>
    </source>
</evidence>
<gene>
    <name evidence="1" type="ORF">NP533_22625</name>
</gene>
<evidence type="ECO:0000313" key="1">
    <source>
        <dbReference type="EMBL" id="MDD2108983.1"/>
    </source>
</evidence>
<dbReference type="InterPro" id="IPR058601">
    <property type="entry name" value="Phage_phiTE_015-like"/>
</dbReference>
<comment type="caution">
    <text evidence="1">The sequence shown here is derived from an EMBL/GenBank/DDBJ whole genome shotgun (WGS) entry which is preliminary data.</text>
</comment>
<dbReference type="Pfam" id="PF26207">
    <property type="entry name" value="Phage_phiTE_015"/>
    <property type="match status" value="1"/>
</dbReference>
<dbReference type="Proteomes" id="UP001150678">
    <property type="component" value="Unassembled WGS sequence"/>
</dbReference>
<reference evidence="1" key="1">
    <citation type="submission" date="2022-07" db="EMBL/GenBank/DDBJ databases">
        <title>Multi-strain Analysis of Pseudomonas putida Reveals Metabolic and Genetic Diversity.</title>
        <authorList>
            <person name="Monk J.M."/>
        </authorList>
    </citation>
    <scope>NUCLEOTIDE SEQUENCE</scope>
    <source>
        <strain evidence="1">17514</strain>
    </source>
</reference>
<accession>A0A9X4HWW1</accession>
<proteinExistence type="predicted"/>
<organism evidence="1 2">
    <name type="scientific">Pseudomonas asiatica</name>
    <dbReference type="NCBI Taxonomy" id="2219225"/>
    <lineage>
        <taxon>Bacteria</taxon>
        <taxon>Pseudomonadati</taxon>
        <taxon>Pseudomonadota</taxon>
        <taxon>Gammaproteobacteria</taxon>
        <taxon>Pseudomonadales</taxon>
        <taxon>Pseudomonadaceae</taxon>
        <taxon>Pseudomonas</taxon>
    </lineage>
</organism>
<dbReference type="RefSeq" id="WP_274079595.1">
    <property type="nucleotide sequence ID" value="NZ_JANIAN010000037.1"/>
</dbReference>